<dbReference type="Proteomes" id="UP000011885">
    <property type="component" value="Unassembled WGS sequence"/>
</dbReference>
<sequence length="45" mass="4857">MSSNVGIAVPSCWLGDIKTVVRQSGGELISSSDITHEWIIREIDG</sequence>
<reference evidence="1 2" key="1">
    <citation type="journal article" date="2013" name="Mar. Genomics">
        <title>Expression of sulfatases in Rhodopirellula baltica and the diversity of sulfatases in the genus Rhodopirellula.</title>
        <authorList>
            <person name="Wegner C.E."/>
            <person name="Richter-Heitmann T."/>
            <person name="Klindworth A."/>
            <person name="Klockow C."/>
            <person name="Richter M."/>
            <person name="Achstetter T."/>
            <person name="Glockner F.O."/>
            <person name="Harder J."/>
        </authorList>
    </citation>
    <scope>NUCLEOTIDE SEQUENCE [LARGE SCALE GENOMIC DNA]</scope>
    <source>
        <strain evidence="1 2">SM41</strain>
    </source>
</reference>
<dbReference type="EMBL" id="ANOH01000345">
    <property type="protein sequence ID" value="EMI53562.1"/>
    <property type="molecule type" value="Genomic_DNA"/>
</dbReference>
<accession>M5TWH4</accession>
<protein>
    <submittedName>
        <fullName evidence="1">Uncharacterized protein</fullName>
    </submittedName>
</protein>
<proteinExistence type="predicted"/>
<organism evidence="1 2">
    <name type="scientific">Rhodopirellula sallentina SM41</name>
    <dbReference type="NCBI Taxonomy" id="1263870"/>
    <lineage>
        <taxon>Bacteria</taxon>
        <taxon>Pseudomonadati</taxon>
        <taxon>Planctomycetota</taxon>
        <taxon>Planctomycetia</taxon>
        <taxon>Pirellulales</taxon>
        <taxon>Pirellulaceae</taxon>
        <taxon>Rhodopirellula</taxon>
    </lineage>
</organism>
<dbReference type="AlphaFoldDB" id="M5TWH4"/>
<keyword evidence="2" id="KW-1185">Reference proteome</keyword>
<evidence type="ECO:0000313" key="2">
    <source>
        <dbReference type="Proteomes" id="UP000011885"/>
    </source>
</evidence>
<evidence type="ECO:0000313" key="1">
    <source>
        <dbReference type="EMBL" id="EMI53562.1"/>
    </source>
</evidence>
<gene>
    <name evidence="1" type="ORF">RSSM_05018</name>
</gene>
<dbReference type="PATRIC" id="fig|1263870.3.peg.5307"/>
<name>M5TWH4_9BACT</name>
<comment type="caution">
    <text evidence="1">The sequence shown here is derived from an EMBL/GenBank/DDBJ whole genome shotgun (WGS) entry which is preliminary data.</text>
</comment>